<accession>A0AA35JDQ6</accession>
<gene>
    <name evidence="2" type="primary">SUVC04G1890</name>
    <name evidence="2" type="ORF">SUVC_04G1890</name>
</gene>
<dbReference type="Proteomes" id="UP001162090">
    <property type="component" value="Chromosome 4"/>
</dbReference>
<dbReference type="AlphaFoldDB" id="A0AA35JDQ6"/>
<reference evidence="2" key="1">
    <citation type="submission" date="2022-10" db="EMBL/GenBank/DDBJ databases">
        <authorList>
            <person name="Byrne P K."/>
        </authorList>
    </citation>
    <scope>NUCLEOTIDE SEQUENCE</scope>
    <source>
        <strain evidence="2">CBS7001</strain>
    </source>
</reference>
<evidence type="ECO:0000313" key="3">
    <source>
        <dbReference type="Proteomes" id="UP001162090"/>
    </source>
</evidence>
<name>A0AA35JDQ6_SACUV</name>
<feature type="compositionally biased region" description="Polar residues" evidence="1">
    <location>
        <begin position="72"/>
        <end position="105"/>
    </location>
</feature>
<protein>
    <recommendedName>
        <fullName evidence="4">Pbp4p</fullName>
    </recommendedName>
</protein>
<feature type="compositionally biased region" description="Low complexity" evidence="1">
    <location>
        <begin position="55"/>
        <end position="65"/>
    </location>
</feature>
<evidence type="ECO:0000313" key="2">
    <source>
        <dbReference type="EMBL" id="CAI4058270.1"/>
    </source>
</evidence>
<evidence type="ECO:0008006" key="4">
    <source>
        <dbReference type="Google" id="ProtNLM"/>
    </source>
</evidence>
<organism evidence="2 3">
    <name type="scientific">Saccharomyces uvarum</name>
    <name type="common">Yeast</name>
    <name type="synonym">Saccharomyces bayanus var. uvarum</name>
    <dbReference type="NCBI Taxonomy" id="230603"/>
    <lineage>
        <taxon>Eukaryota</taxon>
        <taxon>Fungi</taxon>
        <taxon>Dikarya</taxon>
        <taxon>Ascomycota</taxon>
        <taxon>Saccharomycotina</taxon>
        <taxon>Saccharomycetes</taxon>
        <taxon>Saccharomycetales</taxon>
        <taxon>Saccharomycetaceae</taxon>
        <taxon>Saccharomyces</taxon>
    </lineage>
</organism>
<evidence type="ECO:0000256" key="1">
    <source>
        <dbReference type="SAM" id="MobiDB-lite"/>
    </source>
</evidence>
<dbReference type="EMBL" id="OX365915">
    <property type="protein sequence ID" value="CAI4058270.1"/>
    <property type="molecule type" value="Genomic_DNA"/>
</dbReference>
<feature type="compositionally biased region" description="Low complexity" evidence="1">
    <location>
        <begin position="17"/>
        <end position="36"/>
    </location>
</feature>
<proteinExistence type="predicted"/>
<sequence>MTTTSTTNVNGRTAPALKTTLSTSNSNSNSPPATLPQKPKLTGWAQAAAKALPKQQQQQQQQQQQPRRDDSSSPQPANGKTKATVSTTPSTNTKGSSSINGSSTNKKYKRANKQPYNRDEVRSYMHKLFQNYTTGEMSHSVKTYKQVLSETASGRVSTATDWGTVSNTKNKNKKYGCLTDIAKVLKN</sequence>
<feature type="region of interest" description="Disordered" evidence="1">
    <location>
        <begin position="1"/>
        <end position="120"/>
    </location>
</feature>